<feature type="domain" description="HTH APSES-type" evidence="1">
    <location>
        <begin position="456"/>
        <end position="565"/>
    </location>
</feature>
<reference evidence="3" key="2">
    <citation type="submission" date="2015-01" db="EMBL/GenBank/DDBJ databases">
        <title>Evolutionary Origins and Diversification of the Mycorrhizal Mutualists.</title>
        <authorList>
            <consortium name="DOE Joint Genome Institute"/>
            <consortium name="Mycorrhizal Genomics Consortium"/>
            <person name="Kohler A."/>
            <person name="Kuo A."/>
            <person name="Nagy L.G."/>
            <person name="Floudas D."/>
            <person name="Copeland A."/>
            <person name="Barry K.W."/>
            <person name="Cichocki N."/>
            <person name="Veneault-Fourrey C."/>
            <person name="LaButti K."/>
            <person name="Lindquist E.A."/>
            <person name="Lipzen A."/>
            <person name="Lundell T."/>
            <person name="Morin E."/>
            <person name="Murat C."/>
            <person name="Riley R."/>
            <person name="Ohm R."/>
            <person name="Sun H."/>
            <person name="Tunlid A."/>
            <person name="Henrissat B."/>
            <person name="Grigoriev I.V."/>
            <person name="Hibbett D.S."/>
            <person name="Martin F."/>
        </authorList>
    </citation>
    <scope>NUCLEOTIDE SEQUENCE [LARGE SCALE GENOMIC DNA]</scope>
    <source>
        <strain evidence="3">MAFF 305830</strain>
    </source>
</reference>
<dbReference type="GO" id="GO:0003677">
    <property type="term" value="F:DNA binding"/>
    <property type="evidence" value="ECO:0007669"/>
    <property type="project" value="InterPro"/>
</dbReference>
<dbReference type="Proteomes" id="UP000054097">
    <property type="component" value="Unassembled WGS sequence"/>
</dbReference>
<dbReference type="EMBL" id="KN824286">
    <property type="protein sequence ID" value="KIM30050.1"/>
    <property type="molecule type" value="Genomic_DNA"/>
</dbReference>
<dbReference type="Gene3D" id="3.10.260.10">
    <property type="entry name" value="Transcription regulator HTH, APSES-type DNA-binding domain"/>
    <property type="match status" value="5"/>
</dbReference>
<feature type="domain" description="HTH APSES-type" evidence="1">
    <location>
        <begin position="10"/>
        <end position="118"/>
    </location>
</feature>
<evidence type="ECO:0000259" key="1">
    <source>
        <dbReference type="PROSITE" id="PS51299"/>
    </source>
</evidence>
<sequence length="693" mass="76755">MASSSTPAAPVTHLVKGKVEYYVANVNGCQVVRRINDNSIRIKTLLKAVGITADTQVSAVNRRFKGKTIVSTNQGFHGGTWLPVVDTRILAAEHGLTAQLRDLLADVVVNVSEPAEPPSPQSLQPAVVQTKMVKGASYYCCTVGEIEVARRGSDDAISLGKLIQLAGFRAHSKAYKREMASLPKMGDSIKGSGVPSGHWVSLPNAIKYTKKNDIYVVLSRLLASPVQIGIQSALPIEPTRETRAGGYYYICKVGDHDIVRRAYDDRVSGNKILIAAGVTHVNRRTEILNQFEDVISIIGGSIDCGSWIKLDDGRKLAIEFGLDIQLSKLLAPELGSDSDTSGGEPLDVFSTADFLHYHCKFKGKIIHRRASDDHINLTPLVIALGLGPDARLSVYGRYPEGKRVKKNTAYLFRGFWVPLQSFTDAASRYNLQGKLSNLLAPTVQAKLPPWYIPPPQTPATVYVVEDHTSQNFCVLVGTTSVARRPSDGRVNLTDMVYSVGDNKKQRRRETSYIKNVETVGSRSIRRGTWILVEDASEVAERYKLTSVLKNLLAPELMKEDPNKLPRMPTGPRPPPRRVTANDESNIIPSNFIKAGRNGMGLYTLDRMRRLSKSLDRYNFCLEAARAWSRETVSTQIKWQYIAAVYCRNDYNLEQAIATNGDYDIIHTMYPDIPWIEPPPFSTLALTYYDTGTV</sequence>
<keyword evidence="3" id="KW-1185">Reference proteome</keyword>
<feature type="domain" description="HTH APSES-type" evidence="1">
    <location>
        <begin position="335"/>
        <end position="450"/>
    </location>
</feature>
<dbReference type="InterPro" id="IPR036887">
    <property type="entry name" value="HTH_APSES_sf"/>
</dbReference>
<gene>
    <name evidence="2" type="ORF">M408DRAFT_22471</name>
</gene>
<dbReference type="AlphaFoldDB" id="A0A0C3AZW1"/>
<proteinExistence type="predicted"/>
<name>A0A0C3AZW1_SERVB</name>
<evidence type="ECO:0000313" key="3">
    <source>
        <dbReference type="Proteomes" id="UP000054097"/>
    </source>
</evidence>
<dbReference type="SMART" id="SM01252">
    <property type="entry name" value="KilA-N"/>
    <property type="match status" value="2"/>
</dbReference>
<accession>A0A0C3AZW1</accession>
<dbReference type="InterPro" id="IPR018004">
    <property type="entry name" value="KilA/APSES_HTH"/>
</dbReference>
<dbReference type="PROSITE" id="PS51299">
    <property type="entry name" value="HTH_APSES"/>
    <property type="match status" value="5"/>
</dbReference>
<reference evidence="2 3" key="1">
    <citation type="submission" date="2014-04" db="EMBL/GenBank/DDBJ databases">
        <authorList>
            <consortium name="DOE Joint Genome Institute"/>
            <person name="Kuo A."/>
            <person name="Zuccaro A."/>
            <person name="Kohler A."/>
            <person name="Nagy L.G."/>
            <person name="Floudas D."/>
            <person name="Copeland A."/>
            <person name="Barry K.W."/>
            <person name="Cichocki N."/>
            <person name="Veneault-Fourrey C."/>
            <person name="LaButti K."/>
            <person name="Lindquist E.A."/>
            <person name="Lipzen A."/>
            <person name="Lundell T."/>
            <person name="Morin E."/>
            <person name="Murat C."/>
            <person name="Sun H."/>
            <person name="Tunlid A."/>
            <person name="Henrissat B."/>
            <person name="Grigoriev I.V."/>
            <person name="Hibbett D.S."/>
            <person name="Martin F."/>
            <person name="Nordberg H.P."/>
            <person name="Cantor M.N."/>
            <person name="Hua S.X."/>
        </authorList>
    </citation>
    <scope>NUCLEOTIDE SEQUENCE [LARGE SCALE GENOMIC DNA]</scope>
    <source>
        <strain evidence="2 3">MAFF 305830</strain>
    </source>
</reference>
<evidence type="ECO:0000313" key="2">
    <source>
        <dbReference type="EMBL" id="KIM30050.1"/>
    </source>
</evidence>
<feature type="domain" description="HTH APSES-type" evidence="1">
    <location>
        <begin position="127"/>
        <end position="235"/>
    </location>
</feature>
<dbReference type="HOGENOM" id="CLU_397491_0_0_1"/>
<protein>
    <recommendedName>
        <fullName evidence="1">HTH APSES-type domain-containing protein</fullName>
    </recommendedName>
</protein>
<dbReference type="SUPFAM" id="SSF54616">
    <property type="entry name" value="DNA-binding domain of Mlu1-box binding protein MBP1"/>
    <property type="match status" value="4"/>
</dbReference>
<feature type="domain" description="HTH APSES-type" evidence="1">
    <location>
        <begin position="238"/>
        <end position="341"/>
    </location>
</feature>
<organism evidence="2 3">
    <name type="scientific">Serendipita vermifera MAFF 305830</name>
    <dbReference type="NCBI Taxonomy" id="933852"/>
    <lineage>
        <taxon>Eukaryota</taxon>
        <taxon>Fungi</taxon>
        <taxon>Dikarya</taxon>
        <taxon>Basidiomycota</taxon>
        <taxon>Agaricomycotina</taxon>
        <taxon>Agaricomycetes</taxon>
        <taxon>Sebacinales</taxon>
        <taxon>Serendipitaceae</taxon>
        <taxon>Serendipita</taxon>
    </lineage>
</organism>
<dbReference type="InterPro" id="IPR003163">
    <property type="entry name" value="Tscrpt_reg_HTH_APSES-type"/>
</dbReference>